<evidence type="ECO:0000256" key="5">
    <source>
        <dbReference type="SAM" id="Coils"/>
    </source>
</evidence>
<dbReference type="PANTHER" id="PTHR19302">
    <property type="entry name" value="GAMMA TUBULIN COMPLEX PROTEIN"/>
    <property type="match status" value="1"/>
</dbReference>
<proteinExistence type="predicted"/>
<evidence type="ECO:0000256" key="6">
    <source>
        <dbReference type="SAM" id="MobiDB-lite"/>
    </source>
</evidence>
<dbReference type="GO" id="GO:0005874">
    <property type="term" value="C:microtubule"/>
    <property type="evidence" value="ECO:0007669"/>
    <property type="project" value="UniProtKB-KW"/>
</dbReference>
<evidence type="ECO:0000313" key="8">
    <source>
        <dbReference type="EMBL" id="GBP34900.1"/>
    </source>
</evidence>
<evidence type="ECO:0000256" key="1">
    <source>
        <dbReference type="ARBA" id="ARBA00004245"/>
    </source>
</evidence>
<dbReference type="GO" id="GO:0051225">
    <property type="term" value="P:spindle assembly"/>
    <property type="evidence" value="ECO:0007669"/>
    <property type="project" value="TreeGrafter"/>
</dbReference>
<dbReference type="GO" id="GO:0000922">
    <property type="term" value="C:spindle pole"/>
    <property type="evidence" value="ECO:0007669"/>
    <property type="project" value="InterPro"/>
</dbReference>
<keyword evidence="4" id="KW-0206">Cytoskeleton</keyword>
<feature type="region of interest" description="Disordered" evidence="6">
    <location>
        <begin position="1344"/>
        <end position="1398"/>
    </location>
</feature>
<dbReference type="GO" id="GO:0031122">
    <property type="term" value="P:cytoplasmic microtubule organization"/>
    <property type="evidence" value="ECO:0007669"/>
    <property type="project" value="TreeGrafter"/>
</dbReference>
<feature type="coiled-coil region" evidence="5">
    <location>
        <begin position="301"/>
        <end position="334"/>
    </location>
</feature>
<dbReference type="InterPro" id="IPR041470">
    <property type="entry name" value="GCP_N"/>
</dbReference>
<feature type="compositionally biased region" description="Polar residues" evidence="6">
    <location>
        <begin position="1019"/>
        <end position="1038"/>
    </location>
</feature>
<evidence type="ECO:0000256" key="3">
    <source>
        <dbReference type="ARBA" id="ARBA00022701"/>
    </source>
</evidence>
<keyword evidence="5" id="KW-0175">Coiled coil</keyword>
<dbReference type="InterPro" id="IPR007259">
    <property type="entry name" value="GCP"/>
</dbReference>
<dbReference type="GO" id="GO:0007020">
    <property type="term" value="P:microtubule nucleation"/>
    <property type="evidence" value="ECO:0007669"/>
    <property type="project" value="InterPro"/>
</dbReference>
<evidence type="ECO:0000256" key="4">
    <source>
        <dbReference type="ARBA" id="ARBA00023212"/>
    </source>
</evidence>
<feature type="region of interest" description="Disordered" evidence="6">
    <location>
        <begin position="962"/>
        <end position="1039"/>
    </location>
</feature>
<accession>A0A4C1V8L9</accession>
<organism evidence="8 9">
    <name type="scientific">Eumeta variegata</name>
    <name type="common">Bagworm moth</name>
    <name type="synonym">Eumeta japonica</name>
    <dbReference type="NCBI Taxonomy" id="151549"/>
    <lineage>
        <taxon>Eukaryota</taxon>
        <taxon>Metazoa</taxon>
        <taxon>Ecdysozoa</taxon>
        <taxon>Arthropoda</taxon>
        <taxon>Hexapoda</taxon>
        <taxon>Insecta</taxon>
        <taxon>Pterygota</taxon>
        <taxon>Neoptera</taxon>
        <taxon>Endopterygota</taxon>
        <taxon>Lepidoptera</taxon>
        <taxon>Glossata</taxon>
        <taxon>Ditrysia</taxon>
        <taxon>Tineoidea</taxon>
        <taxon>Psychidae</taxon>
        <taxon>Oiketicinae</taxon>
        <taxon>Eumeta</taxon>
    </lineage>
</organism>
<dbReference type="GO" id="GO:0051011">
    <property type="term" value="F:microtubule minus-end binding"/>
    <property type="evidence" value="ECO:0007669"/>
    <property type="project" value="TreeGrafter"/>
</dbReference>
<evidence type="ECO:0000256" key="2">
    <source>
        <dbReference type="ARBA" id="ARBA00022490"/>
    </source>
</evidence>
<gene>
    <name evidence="8" type="primary">Tubgcp6</name>
    <name evidence="8" type="ORF">EVAR_26490_1</name>
</gene>
<comment type="subcellular location">
    <subcellularLocation>
        <location evidence="1">Cytoplasm</location>
        <location evidence="1">Cytoskeleton</location>
    </subcellularLocation>
</comment>
<comment type="caution">
    <text evidence="8">The sequence shown here is derived from an EMBL/GenBank/DDBJ whole genome shotgun (WGS) entry which is preliminary data.</text>
</comment>
<feature type="compositionally biased region" description="Polar residues" evidence="6">
    <location>
        <begin position="969"/>
        <end position="980"/>
    </location>
</feature>
<dbReference type="GO" id="GO:0000278">
    <property type="term" value="P:mitotic cell cycle"/>
    <property type="evidence" value="ECO:0007669"/>
    <property type="project" value="TreeGrafter"/>
</dbReference>
<feature type="compositionally biased region" description="Acidic residues" evidence="6">
    <location>
        <begin position="1009"/>
        <end position="1018"/>
    </location>
</feature>
<evidence type="ECO:0000313" key="9">
    <source>
        <dbReference type="Proteomes" id="UP000299102"/>
    </source>
</evidence>
<dbReference type="PANTHER" id="PTHR19302:SF70">
    <property type="entry name" value="GAMMA-TUBULIN COMPLEX COMPONENT 6"/>
    <property type="match status" value="1"/>
</dbReference>
<dbReference type="GO" id="GO:0051321">
    <property type="term" value="P:meiotic cell cycle"/>
    <property type="evidence" value="ECO:0007669"/>
    <property type="project" value="TreeGrafter"/>
</dbReference>
<reference evidence="8 9" key="1">
    <citation type="journal article" date="2019" name="Commun. Biol.">
        <title>The bagworm genome reveals a unique fibroin gene that provides high tensile strength.</title>
        <authorList>
            <person name="Kono N."/>
            <person name="Nakamura H."/>
            <person name="Ohtoshi R."/>
            <person name="Tomita M."/>
            <person name="Numata K."/>
            <person name="Arakawa K."/>
        </authorList>
    </citation>
    <scope>NUCLEOTIDE SEQUENCE [LARGE SCALE GENOMIC DNA]</scope>
</reference>
<feature type="domain" description="Gamma tubulin complex component protein N-terminal" evidence="7">
    <location>
        <begin position="131"/>
        <end position="234"/>
    </location>
</feature>
<evidence type="ECO:0000259" key="7">
    <source>
        <dbReference type="Pfam" id="PF17681"/>
    </source>
</evidence>
<feature type="region of interest" description="Disordered" evidence="6">
    <location>
        <begin position="1281"/>
        <end position="1323"/>
    </location>
</feature>
<keyword evidence="2" id="KW-0963">Cytoplasm</keyword>
<protein>
    <submittedName>
        <fullName evidence="8">Gamma-tubulin complex component 6</fullName>
    </submittedName>
</protein>
<feature type="coiled-coil region" evidence="5">
    <location>
        <begin position="376"/>
        <end position="410"/>
    </location>
</feature>
<keyword evidence="9" id="KW-1185">Reference proteome</keyword>
<dbReference type="EMBL" id="BGZK01000296">
    <property type="protein sequence ID" value="GBP34900.1"/>
    <property type="molecule type" value="Genomic_DNA"/>
</dbReference>
<dbReference type="Proteomes" id="UP000299102">
    <property type="component" value="Unassembled WGS sequence"/>
</dbReference>
<feature type="compositionally biased region" description="Basic and acidic residues" evidence="6">
    <location>
        <begin position="1371"/>
        <end position="1398"/>
    </location>
</feature>
<sequence length="1398" mass="157261">MSPSIASWSETGKLPYIKDNLLDFPRLTAPRDLQLPSSETQSLSVKEPVFDTCFKVGMKKDSKANSIDIWEIASQIDKDMPDDIWETVVLLESGSCYSTILLRQLYFGSKDLDLIIVIDNLTPPEFTVSSLRFIERFIFEGELDDRYHEFFIRKDSQYVNSHSKKYWDKGFHISQSVTVPEFLKVLAKYILLCGKSLRLLKLCNPNDPLVVLISTNHPTVKCCWNLEELENQQQILDVYRTRCLFVCGEPATFQQILLKRDAEKKAFTEMASQKQAETMEKIMAERKRLAQLIVAEKQHSLRVLEAAIAETKAAKNKSKRRERLKTELELEAEKAREGVDSKLKDMERNKMLAYYSKLNMEVEKSKIHTEWKIKRLQLDEARMQLLSSEERNLKRERLELEHQQNELMSESVASDSNLDNENVKAAVNITVQPHEKSNLNEDLSDIPNEHISDNGSDIAINKTPPKSDVKKRNSSEVFNVIYNAAKNIFGFKSDEICDVTKCDNMNQFDTQGNVLESPEVNSNTLQEGIGEQSCKSDEEKRFTYSHLDITRHEALKNKEKSMSHNVILTDIENNEKKISIVDAENNLPTNNRSITNFDEAERNKMKVLGTELGNISIMPQKIAYEARTEAQKEAFVNKQKVLGVEYNLPAKVSNLKVPANIAQEEAFVNKQKVLGVEYNLPAKVSNLKVPANIAQEEAFVNKQKVLGVEYNLPAKVSNLKVPANIAQEEAFVNKQKVMGVEYNLPAKVSNLKVPANIAQEEAFVNKQKVLGVEYNLPAKVSNLKVPANIAQEEAFVNKQKVLGVEYNLPAKVSNLKVPANIAQEEAFVNKQKVMGVEYNIPSDAIPKRTPITEAQEKALLNKQKIMGVECGQAFDIIKQQPANDAQEEALRNRKKILDSGLNFLDDVTIRAMPAKRAGLTLDLKSVADNCTNKGQFSITPNTGAVTPAEFFPRLDLETPTTAEAPFDGQITNDPFSPNNNENKDQDSTNSKSDKDYLSPKGFNFSTLIPDEEEAESGDNFDSQINTSTESSPTKSFLNTGGVKDSLSMRALWNTEDDYDFEDFDPFGVKELKLYSDDYFNKKMDLTTNNSCYTHPAVLMKELQKSPHENMFATYFTSKDVEDPKVTCDNIAILTACLQRSVMLPLTYQLEVVNNSILTHFLVHLDMYEHLKSLKDYFFLMDGINKFSENLSFTISEAPLSFHHSSPDVLQCLSLTYEIVKITATTVNPIDRRRFPRGVATFPSVLAGLLQKRSPTKVTAFVAEMAFMMPVVKNDWDIYNSQRSRRTSEAVERSGPGRVRKVSESRSEGPMASPRTAALSPHRSAPAMRSLSYCRAPPSRASLRAGCSLSVGDSPARGSGSPAGTGNGSRAAPEKFHSRLVEKLKRALGRADRAEERSS</sequence>
<feature type="region of interest" description="Disordered" evidence="6">
    <location>
        <begin position="449"/>
        <end position="471"/>
    </location>
</feature>
<dbReference type="Pfam" id="PF17681">
    <property type="entry name" value="GCP_N_terminal"/>
    <property type="match status" value="1"/>
</dbReference>
<dbReference type="GO" id="GO:0000930">
    <property type="term" value="C:gamma-tubulin complex"/>
    <property type="evidence" value="ECO:0007669"/>
    <property type="project" value="TreeGrafter"/>
</dbReference>
<name>A0A4C1V8L9_EUMVA</name>
<keyword evidence="3" id="KW-0493">Microtubule</keyword>
<feature type="compositionally biased region" description="Basic and acidic residues" evidence="6">
    <location>
        <begin position="981"/>
        <end position="997"/>
    </location>
</feature>
<dbReference type="STRING" id="151549.A0A4C1V8L9"/>
<dbReference type="GO" id="GO:0043015">
    <property type="term" value="F:gamma-tubulin binding"/>
    <property type="evidence" value="ECO:0007669"/>
    <property type="project" value="InterPro"/>
</dbReference>
<dbReference type="OrthoDB" id="775571at2759"/>